<comment type="similarity">
    <text evidence="1">Belongs to the complex I 24 kDa subunit family.</text>
</comment>
<dbReference type="CDD" id="cd03064">
    <property type="entry name" value="TRX_Fd_NuoE"/>
    <property type="match status" value="1"/>
</dbReference>
<keyword evidence="6 9" id="KW-0411">Iron-sulfur</keyword>
<dbReference type="PANTHER" id="PTHR10371:SF3">
    <property type="entry name" value="NADH DEHYDROGENASE [UBIQUINONE] FLAVOPROTEIN 2, MITOCHONDRIAL"/>
    <property type="match status" value="1"/>
</dbReference>
<dbReference type="GO" id="GO:0098662">
    <property type="term" value="P:inorganic cation transmembrane transport"/>
    <property type="evidence" value="ECO:0007669"/>
    <property type="project" value="UniProtKB-ARBA"/>
</dbReference>
<dbReference type="PIRSF" id="PIRSF000216">
    <property type="entry name" value="NADH_DH_24kDa"/>
    <property type="match status" value="1"/>
</dbReference>
<dbReference type="Proteomes" id="UP000199197">
    <property type="component" value="Unassembled WGS sequence"/>
</dbReference>
<dbReference type="RefSeq" id="WP_092348267.1">
    <property type="nucleotide sequence ID" value="NZ_CZVW01000005.1"/>
</dbReference>
<dbReference type="EMBL" id="CZVW01000005">
    <property type="protein sequence ID" value="CUS99123.1"/>
    <property type="molecule type" value="Genomic_DNA"/>
</dbReference>
<evidence type="ECO:0000256" key="6">
    <source>
        <dbReference type="ARBA" id="ARBA00023014"/>
    </source>
</evidence>
<keyword evidence="5 9" id="KW-0408">Iron</keyword>
<accession>A0A0N7MWN3</accession>
<dbReference type="Gene3D" id="1.10.10.1590">
    <property type="entry name" value="NADH-quinone oxidoreductase subunit E"/>
    <property type="match status" value="1"/>
</dbReference>
<dbReference type="Pfam" id="PF01257">
    <property type="entry name" value="2Fe-2S_thioredx"/>
    <property type="match status" value="1"/>
</dbReference>
<dbReference type="OrthoDB" id="9807941at2"/>
<dbReference type="InterPro" id="IPR036249">
    <property type="entry name" value="Thioredoxin-like_sf"/>
</dbReference>
<evidence type="ECO:0000256" key="8">
    <source>
        <dbReference type="ARBA" id="ARBA00034078"/>
    </source>
</evidence>
<dbReference type="Gene3D" id="3.40.30.10">
    <property type="entry name" value="Glutaredoxin"/>
    <property type="match status" value="1"/>
</dbReference>
<sequence length="158" mass="18319">MFTEENLKKVEEIKKRYPTAQAALLPVLWIAQEQFGWISEDVMRYVAELLGLPYSHVYGVVTFYTMYNKKPVGKYHIQVCTNVSCMLNGAYENLEYLQKKLNIKVGQTTPDMKFTLTEVECLGSCGTAPVIQVNDDYYENMNKEKLDKLIEQLSRDKR</sequence>
<dbReference type="GO" id="GO:0022804">
    <property type="term" value="F:active transmembrane transporter activity"/>
    <property type="evidence" value="ECO:0007669"/>
    <property type="project" value="UniProtKB-ARBA"/>
</dbReference>
<comment type="cofactor">
    <cofactor evidence="9">
        <name>[2Fe-2S] cluster</name>
        <dbReference type="ChEBI" id="CHEBI:190135"/>
    </cofactor>
    <text evidence="9">Binds 1 [2Fe-2S] cluster.</text>
</comment>
<dbReference type="FunFam" id="3.40.30.10:FF:000022">
    <property type="entry name" value="NADH dehydrogenase flavoprotein 2, mitochondrial"/>
    <property type="match status" value="1"/>
</dbReference>
<organism evidence="10 11">
    <name type="scientific">Candidatus Chryseopegocella kryptomonas</name>
    <dbReference type="NCBI Taxonomy" id="1633643"/>
    <lineage>
        <taxon>Bacteria</taxon>
        <taxon>Pseudomonadati</taxon>
        <taxon>Candidatus Kryptoniota</taxon>
        <taxon>Candidatus Chryseopegocella</taxon>
    </lineage>
</organism>
<dbReference type="PANTHER" id="PTHR10371">
    <property type="entry name" value="NADH DEHYDROGENASE UBIQUINONE FLAVOPROTEIN 2, MITOCHONDRIAL"/>
    <property type="match status" value="1"/>
</dbReference>
<dbReference type="AlphaFoldDB" id="A0A0N7MWN3"/>
<dbReference type="NCBIfam" id="NF005722">
    <property type="entry name" value="PRK07539.1-2"/>
    <property type="match status" value="1"/>
</dbReference>
<dbReference type="GO" id="GO:0031090">
    <property type="term" value="C:organelle membrane"/>
    <property type="evidence" value="ECO:0007669"/>
    <property type="project" value="UniProtKB-ARBA"/>
</dbReference>
<gene>
    <name evidence="10" type="ORF">JGI23_00607</name>
</gene>
<keyword evidence="2 9" id="KW-0001">2Fe-2S</keyword>
<evidence type="ECO:0000256" key="9">
    <source>
        <dbReference type="PIRSR" id="PIRSR000216-1"/>
    </source>
</evidence>
<dbReference type="NCBIfam" id="TIGR01958">
    <property type="entry name" value="nuoE_fam"/>
    <property type="match status" value="1"/>
</dbReference>
<dbReference type="GO" id="GO:0051537">
    <property type="term" value="F:2 iron, 2 sulfur cluster binding"/>
    <property type="evidence" value="ECO:0007669"/>
    <property type="project" value="UniProtKB-KW"/>
</dbReference>
<evidence type="ECO:0000313" key="10">
    <source>
        <dbReference type="EMBL" id="CUS99123.1"/>
    </source>
</evidence>
<dbReference type="FunFam" id="1.10.10.1590:FF:000001">
    <property type="entry name" value="NADH-quinone oxidoreductase subunit E"/>
    <property type="match status" value="1"/>
</dbReference>
<feature type="binding site" evidence="9">
    <location>
        <position position="80"/>
    </location>
    <ligand>
        <name>[2Fe-2S] cluster</name>
        <dbReference type="ChEBI" id="CHEBI:190135"/>
    </ligand>
</feature>
<evidence type="ECO:0000256" key="1">
    <source>
        <dbReference type="ARBA" id="ARBA00010643"/>
    </source>
</evidence>
<dbReference type="GO" id="GO:0008324">
    <property type="term" value="F:monoatomic cation transmembrane transporter activity"/>
    <property type="evidence" value="ECO:0007669"/>
    <property type="project" value="UniProtKB-ARBA"/>
</dbReference>
<feature type="binding site" evidence="9">
    <location>
        <position position="121"/>
    </location>
    <ligand>
        <name>[2Fe-2S] cluster</name>
        <dbReference type="ChEBI" id="CHEBI:190135"/>
    </ligand>
</feature>
<keyword evidence="7" id="KW-0520">NAD</keyword>
<dbReference type="GO" id="GO:0098796">
    <property type="term" value="C:membrane protein complex"/>
    <property type="evidence" value="ECO:0007669"/>
    <property type="project" value="UniProtKB-ARBA"/>
</dbReference>
<dbReference type="SUPFAM" id="SSF52833">
    <property type="entry name" value="Thioredoxin-like"/>
    <property type="match status" value="1"/>
</dbReference>
<evidence type="ECO:0000256" key="2">
    <source>
        <dbReference type="ARBA" id="ARBA00022714"/>
    </source>
</evidence>
<protein>
    <submittedName>
        <fullName evidence="10">NADH dehydrogenase subunit E</fullName>
    </submittedName>
</protein>
<evidence type="ECO:0000313" key="11">
    <source>
        <dbReference type="Proteomes" id="UP000199197"/>
    </source>
</evidence>
<keyword evidence="11" id="KW-1185">Reference proteome</keyword>
<dbReference type="PROSITE" id="PS01099">
    <property type="entry name" value="COMPLEX1_24K"/>
    <property type="match status" value="1"/>
</dbReference>
<evidence type="ECO:0000256" key="3">
    <source>
        <dbReference type="ARBA" id="ARBA00022723"/>
    </source>
</evidence>
<dbReference type="InterPro" id="IPR002023">
    <property type="entry name" value="NuoE-like"/>
</dbReference>
<evidence type="ECO:0000256" key="4">
    <source>
        <dbReference type="ARBA" id="ARBA00022967"/>
    </source>
</evidence>
<dbReference type="GO" id="GO:0046872">
    <property type="term" value="F:metal ion binding"/>
    <property type="evidence" value="ECO:0007669"/>
    <property type="project" value="UniProtKB-KW"/>
</dbReference>
<dbReference type="GO" id="GO:0031967">
    <property type="term" value="C:organelle envelope"/>
    <property type="evidence" value="ECO:0007669"/>
    <property type="project" value="UniProtKB-ARBA"/>
</dbReference>
<evidence type="ECO:0000256" key="7">
    <source>
        <dbReference type="ARBA" id="ARBA00023027"/>
    </source>
</evidence>
<keyword evidence="3 9" id="KW-0479">Metal-binding</keyword>
<name>A0A0N7MWN3_9BACT</name>
<dbReference type="GO" id="GO:0022890">
    <property type="term" value="F:inorganic cation transmembrane transporter activity"/>
    <property type="evidence" value="ECO:0007669"/>
    <property type="project" value="UniProtKB-ARBA"/>
</dbReference>
<dbReference type="InterPro" id="IPR042128">
    <property type="entry name" value="NuoE_dom"/>
</dbReference>
<dbReference type="GO" id="GO:0003954">
    <property type="term" value="F:NADH dehydrogenase activity"/>
    <property type="evidence" value="ECO:0007669"/>
    <property type="project" value="TreeGrafter"/>
</dbReference>
<dbReference type="InterPro" id="IPR041921">
    <property type="entry name" value="NuoE_N"/>
</dbReference>
<keyword evidence="4" id="KW-1278">Translocase</keyword>
<proteinExistence type="inferred from homology"/>
<comment type="cofactor">
    <cofactor evidence="8">
        <name>[2Fe-2S] cluster</name>
        <dbReference type="ChEBI" id="CHEBI:190135"/>
    </cofactor>
</comment>
<reference evidence="11" key="1">
    <citation type="submission" date="2015-11" db="EMBL/GenBank/DDBJ databases">
        <authorList>
            <person name="Varghese N."/>
        </authorList>
    </citation>
    <scope>NUCLEOTIDE SEQUENCE [LARGE SCALE GENOMIC DNA]</scope>
    <source>
        <strain evidence="11">JGI-23</strain>
    </source>
</reference>
<feature type="binding site" evidence="9">
    <location>
        <position position="125"/>
    </location>
    <ligand>
        <name>[2Fe-2S] cluster</name>
        <dbReference type="ChEBI" id="CHEBI:190135"/>
    </ligand>
</feature>
<dbReference type="GO" id="GO:1902494">
    <property type="term" value="C:catalytic complex"/>
    <property type="evidence" value="ECO:0007669"/>
    <property type="project" value="UniProtKB-ARBA"/>
</dbReference>
<evidence type="ECO:0000256" key="5">
    <source>
        <dbReference type="ARBA" id="ARBA00023004"/>
    </source>
</evidence>
<feature type="binding site" evidence="9">
    <location>
        <position position="85"/>
    </location>
    <ligand>
        <name>[2Fe-2S] cluster</name>
        <dbReference type="ChEBI" id="CHEBI:190135"/>
    </ligand>
</feature>